<accession>A0A830GFT1</accession>
<dbReference type="EC" id="3.1.11.1" evidence="15"/>
<dbReference type="InterPro" id="IPR011149">
    <property type="entry name" value="Pol2_small_arc"/>
</dbReference>
<dbReference type="FunFam" id="3.60.21.50:FF:000003">
    <property type="entry name" value="DNA polymerase II small subunit"/>
    <property type="match status" value="1"/>
</dbReference>
<keyword evidence="9 15" id="KW-0269">Exonuclease</keyword>
<dbReference type="RefSeq" id="WP_188880145.1">
    <property type="nucleotide sequence ID" value="NZ_BMOQ01000013.1"/>
</dbReference>
<comment type="similarity">
    <text evidence="2 15">Belongs to the DNA polymerase delta/II small subunit family.</text>
</comment>
<gene>
    <name evidence="15" type="primary">polB</name>
    <name evidence="18" type="ORF">GCM10009021_31200</name>
</gene>
<dbReference type="CDD" id="cd04490">
    <property type="entry name" value="PolII_SU_OBF"/>
    <property type="match status" value="1"/>
</dbReference>
<sequence>MPDSTPVRVVRELARRGYNAERDAVTLIADSPDPDAAVERVVDDAGDDALTLTAADVRDALGDGPRTSARSADAASTDGGATARAPETGGDADDAARRGSTREPAANDDERGGASDANALDTPARGGTTRNGDHADPMDQVDATGRADATSTGRDGRSPTPPEVAGDVTGHSTGAGEYGDFVTVFRDRYERLSKKLRGRVNHRPTEALDAMPDGSDAAIVGMVNDVRSTASGHWLVELEDTNGTFPALIMKDRDWADVVDELLLDEVIAIEGTLADDGGILFADSVHFPDVPRTYRPSTADRHVQAALVSDVHVGSQEFAGDRWDAFADWLHAPEADAVEYLLIGGDMVEGVGVYPDQDEELDIVDVYEQYRAFSERLKDVPGDMEIIMIPGNHDAVRLAEPQPGFDENLRDIMSAHDARIVGNPATVTVEGVDVLMYHGVSLDEVIAEHGDESVSYDAPHNAMAQLLKKRHVAPQYGGRMRVAPEEKDYLVIDDIPDVFHTGHVHKLGIGAYHNVTLINSGSWQEQTAFQQSVNIDPDVGTAPILDLDTLDVTVRKF</sequence>
<evidence type="ECO:0000256" key="8">
    <source>
        <dbReference type="ARBA" id="ARBA00022801"/>
    </source>
</evidence>
<evidence type="ECO:0000256" key="1">
    <source>
        <dbReference type="ARBA" id="ARBA00000563"/>
    </source>
</evidence>
<evidence type="ECO:0000256" key="2">
    <source>
        <dbReference type="ARBA" id="ARBA00006035"/>
    </source>
</evidence>
<dbReference type="EMBL" id="BMOQ01000013">
    <property type="protein sequence ID" value="GGN26546.1"/>
    <property type="molecule type" value="Genomic_DNA"/>
</dbReference>
<evidence type="ECO:0000256" key="14">
    <source>
        <dbReference type="ARBA" id="ARBA00049244"/>
    </source>
</evidence>
<comment type="catalytic activity">
    <reaction evidence="14 15">
        <text>DNA(n) + a 2'-deoxyribonucleoside 5'-triphosphate = DNA(n+1) + diphosphate</text>
        <dbReference type="Rhea" id="RHEA:22508"/>
        <dbReference type="Rhea" id="RHEA-COMP:17339"/>
        <dbReference type="Rhea" id="RHEA-COMP:17340"/>
        <dbReference type="ChEBI" id="CHEBI:33019"/>
        <dbReference type="ChEBI" id="CHEBI:61560"/>
        <dbReference type="ChEBI" id="CHEBI:173112"/>
        <dbReference type="EC" id="2.7.7.7"/>
    </reaction>
</comment>
<dbReference type="HAMAP" id="MF_00325">
    <property type="entry name" value="DNApol_II_A_arch"/>
    <property type="match status" value="1"/>
</dbReference>
<proteinExistence type="inferred from homology"/>
<feature type="compositionally biased region" description="Low complexity" evidence="16">
    <location>
        <begin position="66"/>
        <end position="85"/>
    </location>
</feature>
<dbReference type="PANTHER" id="PTHR10416:SF0">
    <property type="entry name" value="DNA POLYMERASE DELTA SUBUNIT 2"/>
    <property type="match status" value="1"/>
</dbReference>
<dbReference type="GO" id="GO:0008310">
    <property type="term" value="F:single-stranded DNA 3'-5' DNA exonuclease activity"/>
    <property type="evidence" value="ECO:0007669"/>
    <property type="project" value="UniProtKB-EC"/>
</dbReference>
<reference evidence="18 19" key="1">
    <citation type="journal article" date="2019" name="Int. J. Syst. Evol. Microbiol.">
        <title>The Global Catalogue of Microorganisms (GCM) 10K type strain sequencing project: providing services to taxonomists for standard genome sequencing and annotation.</title>
        <authorList>
            <consortium name="The Broad Institute Genomics Platform"/>
            <consortium name="The Broad Institute Genome Sequencing Center for Infectious Disease"/>
            <person name="Wu L."/>
            <person name="Ma J."/>
        </authorList>
    </citation>
    <scope>NUCLEOTIDE SEQUENCE [LARGE SCALE GENOMIC DNA]</scope>
    <source>
        <strain evidence="18 19">JCM 16331</strain>
    </source>
</reference>
<dbReference type="Pfam" id="PF04042">
    <property type="entry name" value="DNA_pol_E_B"/>
    <property type="match status" value="1"/>
</dbReference>
<comment type="subunit">
    <text evidence="3 15">Heterodimer of a large subunit and a small subunit.</text>
</comment>
<evidence type="ECO:0000256" key="6">
    <source>
        <dbReference type="ARBA" id="ARBA00022705"/>
    </source>
</evidence>
<keyword evidence="7 15" id="KW-0540">Nuclease</keyword>
<keyword evidence="19" id="KW-1185">Reference proteome</keyword>
<comment type="function">
    <text evidence="13 15">Possesses two activities: a DNA synthesis (polymerase) and an exonucleolytic activity that degrades single-stranded DNA in the 3' to 5' direction. Has a template-primer preference which is characteristic of a replicative DNA polymerase.</text>
</comment>
<evidence type="ECO:0000256" key="13">
    <source>
        <dbReference type="ARBA" id="ARBA00024817"/>
    </source>
</evidence>
<dbReference type="EC" id="2.7.7.7" evidence="15"/>
<dbReference type="InterPro" id="IPR029052">
    <property type="entry name" value="Metallo-depent_PP-like"/>
</dbReference>
<dbReference type="OrthoDB" id="372039at2157"/>
<dbReference type="NCBIfam" id="NF003118">
    <property type="entry name" value="PRK04036.1-3"/>
    <property type="match status" value="1"/>
</dbReference>
<dbReference type="NCBIfam" id="NF003116">
    <property type="entry name" value="PRK04036.1-1"/>
    <property type="match status" value="1"/>
</dbReference>
<dbReference type="GO" id="GO:0006308">
    <property type="term" value="P:DNA catabolic process"/>
    <property type="evidence" value="ECO:0007669"/>
    <property type="project" value="UniProtKB-UniRule"/>
</dbReference>
<comment type="catalytic activity">
    <reaction evidence="1 15">
        <text>Exonucleolytic cleavage in the 3'- to 5'-direction to yield nucleoside 5'-phosphates.</text>
        <dbReference type="EC" id="3.1.11.1"/>
    </reaction>
</comment>
<evidence type="ECO:0000256" key="15">
    <source>
        <dbReference type="HAMAP-Rule" id="MF_00325"/>
    </source>
</evidence>
<evidence type="ECO:0000259" key="17">
    <source>
        <dbReference type="Pfam" id="PF04042"/>
    </source>
</evidence>
<keyword evidence="5 15" id="KW-0548">Nucleotidyltransferase</keyword>
<dbReference type="Proteomes" id="UP000608850">
    <property type="component" value="Unassembled WGS sequence"/>
</dbReference>
<evidence type="ECO:0000256" key="5">
    <source>
        <dbReference type="ARBA" id="ARBA00022695"/>
    </source>
</evidence>
<dbReference type="SUPFAM" id="SSF56300">
    <property type="entry name" value="Metallo-dependent phosphatases"/>
    <property type="match status" value="1"/>
</dbReference>
<name>A0A830GFT1_9EURY</name>
<keyword evidence="6 15" id="KW-0235">DNA replication</keyword>
<dbReference type="GO" id="GO:0003887">
    <property type="term" value="F:DNA-directed DNA polymerase activity"/>
    <property type="evidence" value="ECO:0007669"/>
    <property type="project" value="UniProtKB-UniRule"/>
</dbReference>
<dbReference type="AlphaFoldDB" id="A0A830GFT1"/>
<keyword evidence="4 15" id="KW-0808">Transferase</keyword>
<dbReference type="InterPro" id="IPR007185">
    <property type="entry name" value="DNA_pol_a/d/e_bsu"/>
</dbReference>
<evidence type="ECO:0000256" key="7">
    <source>
        <dbReference type="ARBA" id="ARBA00022722"/>
    </source>
</evidence>
<evidence type="ECO:0000256" key="4">
    <source>
        <dbReference type="ARBA" id="ARBA00022679"/>
    </source>
</evidence>
<keyword evidence="11 15" id="KW-0238">DNA-binding</keyword>
<feature type="region of interest" description="Disordered" evidence="16">
    <location>
        <begin position="56"/>
        <end position="177"/>
    </location>
</feature>
<keyword evidence="8 15" id="KW-0378">Hydrolase</keyword>
<protein>
    <recommendedName>
        <fullName evidence="15">DNA polymerase II small subunit</fullName>
        <shortName evidence="15">Pol II</shortName>
        <ecNumber evidence="15">2.7.7.7</ecNumber>
    </recommendedName>
    <alternativeName>
        <fullName evidence="15">Exodeoxyribonuclease small subunit</fullName>
        <ecNumber evidence="15">3.1.11.1</ecNumber>
    </alternativeName>
</protein>
<organism evidence="18 19">
    <name type="scientific">Halarchaeum nitratireducens</name>
    <dbReference type="NCBI Taxonomy" id="489913"/>
    <lineage>
        <taxon>Archaea</taxon>
        <taxon>Methanobacteriati</taxon>
        <taxon>Methanobacteriota</taxon>
        <taxon>Stenosarchaea group</taxon>
        <taxon>Halobacteria</taxon>
        <taxon>Halobacteriales</taxon>
        <taxon>Halobacteriaceae</taxon>
    </lineage>
</organism>
<evidence type="ECO:0000313" key="19">
    <source>
        <dbReference type="Proteomes" id="UP000608850"/>
    </source>
</evidence>
<dbReference type="GO" id="GO:0042575">
    <property type="term" value="C:DNA polymerase complex"/>
    <property type="evidence" value="ECO:0007669"/>
    <property type="project" value="TreeGrafter"/>
</dbReference>
<dbReference type="PANTHER" id="PTHR10416">
    <property type="entry name" value="DNA POLYMERASE DELTA SUBUNIT 2"/>
    <property type="match status" value="1"/>
</dbReference>
<dbReference type="GO" id="GO:0006271">
    <property type="term" value="P:DNA strand elongation involved in DNA replication"/>
    <property type="evidence" value="ECO:0007669"/>
    <property type="project" value="TreeGrafter"/>
</dbReference>
<keyword evidence="12 15" id="KW-0511">Multifunctional enzyme</keyword>
<evidence type="ECO:0000256" key="10">
    <source>
        <dbReference type="ARBA" id="ARBA00022932"/>
    </source>
</evidence>
<keyword evidence="10 15" id="KW-0239">DNA-directed DNA polymerase</keyword>
<evidence type="ECO:0000256" key="3">
    <source>
        <dbReference type="ARBA" id="ARBA00011315"/>
    </source>
</evidence>
<evidence type="ECO:0000256" key="11">
    <source>
        <dbReference type="ARBA" id="ARBA00023125"/>
    </source>
</evidence>
<dbReference type="GO" id="GO:0003677">
    <property type="term" value="F:DNA binding"/>
    <property type="evidence" value="ECO:0007669"/>
    <property type="project" value="UniProtKB-UniRule"/>
</dbReference>
<evidence type="ECO:0000313" key="18">
    <source>
        <dbReference type="EMBL" id="GGN26546.1"/>
    </source>
</evidence>
<comment type="caution">
    <text evidence="18">The sequence shown here is derived from an EMBL/GenBank/DDBJ whole genome shotgun (WGS) entry which is preliminary data.</text>
</comment>
<dbReference type="InterPro" id="IPR024826">
    <property type="entry name" value="DNA_pol_delta/II_ssu"/>
</dbReference>
<feature type="domain" description="DNA polymerase alpha/delta/epsilon subunit B" evidence="17">
    <location>
        <begin position="308"/>
        <end position="504"/>
    </location>
</feature>
<evidence type="ECO:0000256" key="12">
    <source>
        <dbReference type="ARBA" id="ARBA00023268"/>
    </source>
</evidence>
<dbReference type="PIRSF" id="PIRSF000803">
    <property type="entry name" value="Arc_Pol2_small"/>
    <property type="match status" value="1"/>
</dbReference>
<dbReference type="Gene3D" id="3.60.21.50">
    <property type="match status" value="1"/>
</dbReference>
<evidence type="ECO:0000256" key="9">
    <source>
        <dbReference type="ARBA" id="ARBA00022839"/>
    </source>
</evidence>
<evidence type="ECO:0000256" key="16">
    <source>
        <dbReference type="SAM" id="MobiDB-lite"/>
    </source>
</evidence>